<keyword evidence="2" id="KW-1133">Transmembrane helix</keyword>
<feature type="transmembrane region" description="Helical" evidence="2">
    <location>
        <begin position="26"/>
        <end position="46"/>
    </location>
</feature>
<evidence type="ECO:0000256" key="2">
    <source>
        <dbReference type="SAM" id="Phobius"/>
    </source>
</evidence>
<organism evidence="3 4">
    <name type="scientific">Calidifontibacter indicus</name>
    <dbReference type="NCBI Taxonomy" id="419650"/>
    <lineage>
        <taxon>Bacteria</taxon>
        <taxon>Bacillati</taxon>
        <taxon>Actinomycetota</taxon>
        <taxon>Actinomycetes</taxon>
        <taxon>Micrococcales</taxon>
        <taxon>Dermacoccaceae</taxon>
        <taxon>Calidifontibacter</taxon>
    </lineage>
</organism>
<accession>A0A3D9UM65</accession>
<reference evidence="3 4" key="1">
    <citation type="submission" date="2018-08" db="EMBL/GenBank/DDBJ databases">
        <title>Sequencing the genomes of 1000 actinobacteria strains.</title>
        <authorList>
            <person name="Klenk H.-P."/>
        </authorList>
    </citation>
    <scope>NUCLEOTIDE SEQUENCE [LARGE SCALE GENOMIC DNA]</scope>
    <source>
        <strain evidence="3 4">DSM 22967</strain>
    </source>
</reference>
<keyword evidence="2" id="KW-0472">Membrane</keyword>
<gene>
    <name evidence="3" type="ORF">DFJ65_1559</name>
</gene>
<evidence type="ECO:0000256" key="1">
    <source>
        <dbReference type="SAM" id="MobiDB-lite"/>
    </source>
</evidence>
<dbReference type="AlphaFoldDB" id="A0A3D9UM65"/>
<feature type="region of interest" description="Disordered" evidence="1">
    <location>
        <begin position="1"/>
        <end position="20"/>
    </location>
</feature>
<sequence length="140" mass="14510">MTDRSPRPTAGPGQGADTARRAEGPWTIVAALMAAQALGLVVTGIWSGFDGGSARSWSFAATLVVLAGCVAALAWFLWQRRTAARTPTLLWNALLVPIGFTVGDGGAPWMGWLIVGWAVVTFGAALLCRAGAQDSVEPTA</sequence>
<evidence type="ECO:0000313" key="3">
    <source>
        <dbReference type="EMBL" id="REF30548.1"/>
    </source>
</evidence>
<feature type="transmembrane region" description="Helical" evidence="2">
    <location>
        <begin position="85"/>
        <end position="103"/>
    </location>
</feature>
<feature type="transmembrane region" description="Helical" evidence="2">
    <location>
        <begin position="58"/>
        <end position="78"/>
    </location>
</feature>
<comment type="caution">
    <text evidence="3">The sequence shown here is derived from an EMBL/GenBank/DDBJ whole genome shotgun (WGS) entry which is preliminary data.</text>
</comment>
<keyword evidence="2" id="KW-0812">Transmembrane</keyword>
<name>A0A3D9UM65_9MICO</name>
<proteinExistence type="predicted"/>
<dbReference type="OrthoDB" id="4838924at2"/>
<keyword evidence="4" id="KW-1185">Reference proteome</keyword>
<evidence type="ECO:0000313" key="4">
    <source>
        <dbReference type="Proteomes" id="UP000256253"/>
    </source>
</evidence>
<dbReference type="EMBL" id="QTUA01000001">
    <property type="protein sequence ID" value="REF30548.1"/>
    <property type="molecule type" value="Genomic_DNA"/>
</dbReference>
<protein>
    <submittedName>
        <fullName evidence="3">Uncharacterized protein</fullName>
    </submittedName>
</protein>
<dbReference type="RefSeq" id="WP_115922525.1">
    <property type="nucleotide sequence ID" value="NZ_QTUA01000001.1"/>
</dbReference>
<dbReference type="Proteomes" id="UP000256253">
    <property type="component" value="Unassembled WGS sequence"/>
</dbReference>